<proteinExistence type="predicted"/>
<sequence length="161" mass="19000">MLQTIQHKSDTTLKLRIRLRVVNRAFRNHDTLHSGFQSRQNAVVRVFEDQNSSSMLWNLRESSHRHKEWIRMGFAEFDFRIVTGEHLTRSGTQGDGNPLLNEMTDESLGARHRWTLLEHFDENRIVLMGIVFWSDDVVQIEFVEQPTDRLVVTFAHLSWKN</sequence>
<dbReference type="CTD" id="78774693"/>
<comment type="caution">
    <text evidence="1">The sequence shown here is derived from an EMBL/GenBank/DDBJ whole genome shotgun (WGS) entry which is preliminary data.</text>
</comment>
<gene>
    <name evidence="1" type="ORF">GCK72_008629</name>
</gene>
<evidence type="ECO:0000313" key="2">
    <source>
        <dbReference type="Proteomes" id="UP000483820"/>
    </source>
</evidence>
<dbReference type="GeneID" id="78774693"/>
<dbReference type="AlphaFoldDB" id="A0A6A5GY19"/>
<dbReference type="KEGG" id="crq:GCK72_008629"/>
<dbReference type="EMBL" id="WUAV01000003">
    <property type="protein sequence ID" value="KAF1760380.1"/>
    <property type="molecule type" value="Genomic_DNA"/>
</dbReference>
<name>A0A6A5GY19_CAERE</name>
<protein>
    <submittedName>
        <fullName evidence="1">Uncharacterized protein</fullName>
    </submittedName>
</protein>
<organism evidence="1 2">
    <name type="scientific">Caenorhabditis remanei</name>
    <name type="common">Caenorhabditis vulgaris</name>
    <dbReference type="NCBI Taxonomy" id="31234"/>
    <lineage>
        <taxon>Eukaryota</taxon>
        <taxon>Metazoa</taxon>
        <taxon>Ecdysozoa</taxon>
        <taxon>Nematoda</taxon>
        <taxon>Chromadorea</taxon>
        <taxon>Rhabditida</taxon>
        <taxon>Rhabditina</taxon>
        <taxon>Rhabditomorpha</taxon>
        <taxon>Rhabditoidea</taxon>
        <taxon>Rhabditidae</taxon>
        <taxon>Peloderinae</taxon>
        <taxon>Caenorhabditis</taxon>
    </lineage>
</organism>
<accession>A0A6A5GY19</accession>
<dbReference type="RefSeq" id="XP_053586508.1">
    <property type="nucleotide sequence ID" value="XM_053726931.1"/>
</dbReference>
<evidence type="ECO:0000313" key="1">
    <source>
        <dbReference type="EMBL" id="KAF1760380.1"/>
    </source>
</evidence>
<reference evidence="1 2" key="1">
    <citation type="submission" date="2019-12" db="EMBL/GenBank/DDBJ databases">
        <title>Chromosome-level assembly of the Caenorhabditis remanei genome.</title>
        <authorList>
            <person name="Teterina A.A."/>
            <person name="Willis J.H."/>
            <person name="Phillips P.C."/>
        </authorList>
    </citation>
    <scope>NUCLEOTIDE SEQUENCE [LARGE SCALE GENOMIC DNA]</scope>
    <source>
        <strain evidence="1 2">PX506</strain>
        <tissue evidence="1">Whole organism</tissue>
    </source>
</reference>
<dbReference type="Proteomes" id="UP000483820">
    <property type="component" value="Chromosome III"/>
</dbReference>